<accession>A0A1H4GWX8</accession>
<name>A0A1H4GWX8_9BACI</name>
<dbReference type="STRING" id="571932.SAMN05421743_11971"/>
<dbReference type="AlphaFoldDB" id="A0A1H4GWX8"/>
<dbReference type="EMBL" id="FNQR01000019">
    <property type="protein sequence ID" value="SEB14024.1"/>
    <property type="molecule type" value="Genomic_DNA"/>
</dbReference>
<keyword evidence="2" id="KW-1185">Reference proteome</keyword>
<evidence type="ECO:0000313" key="1">
    <source>
        <dbReference type="EMBL" id="SEB14024.1"/>
    </source>
</evidence>
<protein>
    <submittedName>
        <fullName evidence="1">Uncharacterized protein</fullName>
    </submittedName>
</protein>
<gene>
    <name evidence="1" type="ORF">SAMN05421743_11971</name>
</gene>
<evidence type="ECO:0000313" key="2">
    <source>
        <dbReference type="Proteomes" id="UP000198584"/>
    </source>
</evidence>
<reference evidence="1 2" key="1">
    <citation type="submission" date="2016-10" db="EMBL/GenBank/DDBJ databases">
        <authorList>
            <person name="de Groot N.N."/>
        </authorList>
    </citation>
    <scope>NUCLEOTIDE SEQUENCE [LARGE SCALE GENOMIC DNA]</scope>
    <source>
        <strain evidence="1 2">CCM7597</strain>
    </source>
</reference>
<dbReference type="OrthoDB" id="2937157at2"/>
<organism evidence="1 2">
    <name type="scientific">Thalassobacillus cyri</name>
    <dbReference type="NCBI Taxonomy" id="571932"/>
    <lineage>
        <taxon>Bacteria</taxon>
        <taxon>Bacillati</taxon>
        <taxon>Bacillota</taxon>
        <taxon>Bacilli</taxon>
        <taxon>Bacillales</taxon>
        <taxon>Bacillaceae</taxon>
        <taxon>Thalassobacillus</taxon>
    </lineage>
</organism>
<proteinExistence type="predicted"/>
<dbReference type="RefSeq" id="WP_093046356.1">
    <property type="nucleotide sequence ID" value="NZ_FNQR01000019.1"/>
</dbReference>
<dbReference type="Proteomes" id="UP000198584">
    <property type="component" value="Unassembled WGS sequence"/>
</dbReference>
<sequence length="64" mass="7240">MTGTAVLLDHGNKYIVLEEVERSQIDPALSVSDYPAVDVQNESNYKAISLVGFKEEEIDWEYGY</sequence>